<dbReference type="SUPFAM" id="SSF53335">
    <property type="entry name" value="S-adenosyl-L-methionine-dependent methyltransferases"/>
    <property type="match status" value="1"/>
</dbReference>
<evidence type="ECO:0000259" key="1">
    <source>
        <dbReference type="Pfam" id="PF08241"/>
    </source>
</evidence>
<dbReference type="EMBL" id="LNGC01000016">
    <property type="protein sequence ID" value="KYC52793.1"/>
    <property type="molecule type" value="Genomic_DNA"/>
</dbReference>
<accession>A0A150J6C8</accession>
<dbReference type="InterPro" id="IPR013216">
    <property type="entry name" value="Methyltransf_11"/>
</dbReference>
<feature type="domain" description="Methyltransferase type 11" evidence="1">
    <location>
        <begin position="43"/>
        <end position="116"/>
    </location>
</feature>
<sequence>MSRSYMNDRWCVRCGRNTPNPYILKNEKILESVCNFKNHVIADIGCGNGRNTKYLIEKGFNVYPVDMVDDYGLRCHIGKDNLPFENNSVNAFLLNYVLMFLSESERKQLYGEIDRCSNNSACISIVELYPAKDSYTPNKESLNTLQEEICNVLRCMRFNIIRNSKDGKLVALKNIFNEGE</sequence>
<evidence type="ECO:0000313" key="3">
    <source>
        <dbReference type="Proteomes" id="UP000075398"/>
    </source>
</evidence>
<comment type="caution">
    <text evidence="2">The sequence shown here is derived from an EMBL/GenBank/DDBJ whole genome shotgun (WGS) entry which is preliminary data.</text>
</comment>
<name>A0A150J6C8_9EURY</name>
<proteinExistence type="predicted"/>
<protein>
    <submittedName>
        <fullName evidence="2">Tellurite resistance protein TehB</fullName>
    </submittedName>
</protein>
<organism evidence="2 3">
    <name type="scientific">Candidatus Methanofastidiosum methylothiophilum</name>
    <dbReference type="NCBI Taxonomy" id="1705564"/>
    <lineage>
        <taxon>Archaea</taxon>
        <taxon>Methanobacteriati</taxon>
        <taxon>Methanobacteriota</taxon>
        <taxon>Stenosarchaea group</taxon>
        <taxon>Candidatus Methanofastidiosia</taxon>
        <taxon>Candidatus Methanofastidiosales</taxon>
        <taxon>Candidatus Methanofastidiosaceae</taxon>
        <taxon>Candidatus Methanofastidiosum</taxon>
    </lineage>
</organism>
<dbReference type="Proteomes" id="UP000075398">
    <property type="component" value="Unassembled WGS sequence"/>
</dbReference>
<dbReference type="Gene3D" id="3.40.50.150">
    <property type="entry name" value="Vaccinia Virus protein VP39"/>
    <property type="match status" value="1"/>
</dbReference>
<reference evidence="2 3" key="1">
    <citation type="journal article" date="2016" name="ISME J.">
        <title>Chasing the elusive Euryarchaeota class WSA2: genomes reveal a uniquely fastidious methyl-reducing methanogen.</title>
        <authorList>
            <person name="Nobu M.K."/>
            <person name="Narihiro T."/>
            <person name="Kuroda K."/>
            <person name="Mei R."/>
            <person name="Liu W.T."/>
        </authorList>
    </citation>
    <scope>NUCLEOTIDE SEQUENCE [LARGE SCALE GENOMIC DNA]</scope>
    <source>
        <strain evidence="2">U1lsi0528_Bin055</strain>
    </source>
</reference>
<dbReference type="Pfam" id="PF08241">
    <property type="entry name" value="Methyltransf_11"/>
    <property type="match status" value="1"/>
</dbReference>
<evidence type="ECO:0000313" key="2">
    <source>
        <dbReference type="EMBL" id="KYC52793.1"/>
    </source>
</evidence>
<dbReference type="GO" id="GO:0008757">
    <property type="term" value="F:S-adenosylmethionine-dependent methyltransferase activity"/>
    <property type="evidence" value="ECO:0007669"/>
    <property type="project" value="InterPro"/>
</dbReference>
<dbReference type="InterPro" id="IPR029063">
    <property type="entry name" value="SAM-dependent_MTases_sf"/>
</dbReference>
<dbReference type="AlphaFoldDB" id="A0A150J6C8"/>
<gene>
    <name evidence="2" type="ORF">AMQ22_00584</name>
</gene>